<proteinExistence type="predicted"/>
<dbReference type="SUPFAM" id="SSF46785">
    <property type="entry name" value="Winged helix' DNA-binding domain"/>
    <property type="match status" value="1"/>
</dbReference>
<evidence type="ECO:0000313" key="5">
    <source>
        <dbReference type="EMBL" id="TNY32658.1"/>
    </source>
</evidence>
<dbReference type="SUPFAM" id="SSF64288">
    <property type="entry name" value="Chorismate lyase-like"/>
    <property type="match status" value="1"/>
</dbReference>
<keyword evidence="1" id="KW-0805">Transcription regulation</keyword>
<evidence type="ECO:0000256" key="2">
    <source>
        <dbReference type="ARBA" id="ARBA00023125"/>
    </source>
</evidence>
<organism evidence="5 6">
    <name type="scientific">Pelagovum pacificum</name>
    <dbReference type="NCBI Taxonomy" id="2588711"/>
    <lineage>
        <taxon>Bacteria</taxon>
        <taxon>Pseudomonadati</taxon>
        <taxon>Pseudomonadota</taxon>
        <taxon>Alphaproteobacteria</taxon>
        <taxon>Rhodobacterales</taxon>
        <taxon>Paracoccaceae</taxon>
        <taxon>Pelagovum</taxon>
    </lineage>
</organism>
<dbReference type="AlphaFoldDB" id="A0A5C5GDB0"/>
<keyword evidence="6" id="KW-1185">Reference proteome</keyword>
<dbReference type="SMART" id="SM00345">
    <property type="entry name" value="HTH_GNTR"/>
    <property type="match status" value="1"/>
</dbReference>
<dbReference type="EMBL" id="VFFF01000001">
    <property type="protein sequence ID" value="TNY32658.1"/>
    <property type="molecule type" value="Genomic_DNA"/>
</dbReference>
<keyword evidence="3" id="KW-0804">Transcription</keyword>
<dbReference type="GO" id="GO:0003700">
    <property type="term" value="F:DNA-binding transcription factor activity"/>
    <property type="evidence" value="ECO:0007669"/>
    <property type="project" value="InterPro"/>
</dbReference>
<feature type="domain" description="HTH gntR-type" evidence="4">
    <location>
        <begin position="4"/>
        <end position="72"/>
    </location>
</feature>
<dbReference type="InterPro" id="IPR050679">
    <property type="entry name" value="Bact_HTH_transcr_reg"/>
</dbReference>
<dbReference type="RefSeq" id="WP_140193338.1">
    <property type="nucleotide sequence ID" value="NZ_CP065915.1"/>
</dbReference>
<dbReference type="Pfam" id="PF07702">
    <property type="entry name" value="UTRA"/>
    <property type="match status" value="1"/>
</dbReference>
<dbReference type="InterPro" id="IPR028978">
    <property type="entry name" value="Chorismate_lyase_/UTRA_dom_sf"/>
</dbReference>
<dbReference type="InterPro" id="IPR000524">
    <property type="entry name" value="Tscrpt_reg_HTH_GntR"/>
</dbReference>
<dbReference type="InterPro" id="IPR036388">
    <property type="entry name" value="WH-like_DNA-bd_sf"/>
</dbReference>
<keyword evidence="2" id="KW-0238">DNA-binding</keyword>
<evidence type="ECO:0000313" key="6">
    <source>
        <dbReference type="Proteomes" id="UP000314011"/>
    </source>
</evidence>
<accession>A0A5C5GDB0</accession>
<dbReference type="InterPro" id="IPR011663">
    <property type="entry name" value="UTRA"/>
</dbReference>
<dbReference type="SMART" id="SM00866">
    <property type="entry name" value="UTRA"/>
    <property type="match status" value="1"/>
</dbReference>
<sequence length="239" mass="26538">MSTEPLHARIFEDLRRRIVDGELTPGTRLPKETELAEAHGVARMTMNRVLSDLARDGFIVRRKRSGTFVAQPRGQSAVMEITDIAQEVAALGLRHEWRLESAERKRLSAAERTLLSLTPEDAADEVLLLRGLHLARGEPFCLETRAIDLRVAAGALDEDFAQTVPGQWLLRTMPWSAARHRVRAVNVAGRDARTLALSAGTACLEVLRETTIGEDWVTHVRLLYPGEAHQLVAEFAPQG</sequence>
<dbReference type="Gene3D" id="1.10.10.10">
    <property type="entry name" value="Winged helix-like DNA-binding domain superfamily/Winged helix DNA-binding domain"/>
    <property type="match status" value="1"/>
</dbReference>
<dbReference type="Proteomes" id="UP000314011">
    <property type="component" value="Unassembled WGS sequence"/>
</dbReference>
<dbReference type="InterPro" id="IPR036390">
    <property type="entry name" value="WH_DNA-bd_sf"/>
</dbReference>
<gene>
    <name evidence="5" type="ORF">FHY64_05085</name>
</gene>
<dbReference type="PANTHER" id="PTHR44846:SF16">
    <property type="entry name" value="TRANSCRIPTIONAL REGULATOR PHNF-RELATED"/>
    <property type="match status" value="1"/>
</dbReference>
<evidence type="ECO:0000256" key="3">
    <source>
        <dbReference type="ARBA" id="ARBA00023163"/>
    </source>
</evidence>
<dbReference type="PROSITE" id="PS50949">
    <property type="entry name" value="HTH_GNTR"/>
    <property type="match status" value="1"/>
</dbReference>
<dbReference type="GO" id="GO:0003677">
    <property type="term" value="F:DNA binding"/>
    <property type="evidence" value="ECO:0007669"/>
    <property type="project" value="UniProtKB-KW"/>
</dbReference>
<comment type="caution">
    <text evidence="5">The sequence shown here is derived from an EMBL/GenBank/DDBJ whole genome shotgun (WGS) entry which is preliminary data.</text>
</comment>
<evidence type="ECO:0000259" key="4">
    <source>
        <dbReference type="PROSITE" id="PS50949"/>
    </source>
</evidence>
<dbReference type="PANTHER" id="PTHR44846">
    <property type="entry name" value="MANNOSYL-D-GLYCERATE TRANSPORT/METABOLISM SYSTEM REPRESSOR MNGR-RELATED"/>
    <property type="match status" value="1"/>
</dbReference>
<reference evidence="5 6" key="1">
    <citation type="submission" date="2019-06" db="EMBL/GenBank/DDBJ databases">
        <title>Genome of new Rhodobacteraceae sp. SM1903.</title>
        <authorList>
            <person name="Ren X."/>
        </authorList>
    </citation>
    <scope>NUCLEOTIDE SEQUENCE [LARGE SCALE GENOMIC DNA]</scope>
    <source>
        <strain evidence="5 6">SM1903</strain>
    </source>
</reference>
<dbReference type="CDD" id="cd07377">
    <property type="entry name" value="WHTH_GntR"/>
    <property type="match status" value="1"/>
</dbReference>
<dbReference type="Gene3D" id="3.40.1410.10">
    <property type="entry name" value="Chorismate lyase-like"/>
    <property type="match status" value="1"/>
</dbReference>
<dbReference type="OrthoDB" id="9808698at2"/>
<evidence type="ECO:0000256" key="1">
    <source>
        <dbReference type="ARBA" id="ARBA00023015"/>
    </source>
</evidence>
<dbReference type="PRINTS" id="PR00035">
    <property type="entry name" value="HTHGNTR"/>
</dbReference>
<dbReference type="Pfam" id="PF00392">
    <property type="entry name" value="GntR"/>
    <property type="match status" value="1"/>
</dbReference>
<protein>
    <submittedName>
        <fullName evidence="5">GntR family transcriptional regulator</fullName>
    </submittedName>
</protein>
<name>A0A5C5GDB0_9RHOB</name>